<name>A0A9X2MZX6_9BACL</name>
<evidence type="ECO:0000256" key="1">
    <source>
        <dbReference type="SAM" id="Phobius"/>
    </source>
</evidence>
<evidence type="ECO:0000313" key="2">
    <source>
        <dbReference type="EMBL" id="MCR2806577.1"/>
    </source>
</evidence>
<keyword evidence="3" id="KW-1185">Reference proteome</keyword>
<dbReference type="Proteomes" id="UP001141950">
    <property type="component" value="Unassembled WGS sequence"/>
</dbReference>
<organism evidence="2 3">
    <name type="scientific">Paenibacillus soyae</name>
    <dbReference type="NCBI Taxonomy" id="2969249"/>
    <lineage>
        <taxon>Bacteria</taxon>
        <taxon>Bacillati</taxon>
        <taxon>Bacillota</taxon>
        <taxon>Bacilli</taxon>
        <taxon>Bacillales</taxon>
        <taxon>Paenibacillaceae</taxon>
        <taxon>Paenibacillus</taxon>
    </lineage>
</organism>
<keyword evidence="1" id="KW-1133">Transmembrane helix</keyword>
<accession>A0A9X2MZX6</accession>
<feature type="transmembrane region" description="Helical" evidence="1">
    <location>
        <begin position="93"/>
        <end position="116"/>
    </location>
</feature>
<proteinExistence type="predicted"/>
<evidence type="ECO:0000313" key="3">
    <source>
        <dbReference type="Proteomes" id="UP001141950"/>
    </source>
</evidence>
<feature type="transmembrane region" description="Helical" evidence="1">
    <location>
        <begin position="31"/>
        <end position="53"/>
    </location>
</feature>
<comment type="caution">
    <text evidence="2">The sequence shown here is derived from an EMBL/GenBank/DDBJ whole genome shotgun (WGS) entry which is preliminary data.</text>
</comment>
<feature type="transmembrane region" description="Helical" evidence="1">
    <location>
        <begin position="65"/>
        <end position="87"/>
    </location>
</feature>
<dbReference type="RefSeq" id="WP_257450173.1">
    <property type="nucleotide sequence ID" value="NZ_JANIPJ010000018.1"/>
</dbReference>
<protein>
    <submittedName>
        <fullName evidence="2">DUF3021 domain-containing protein</fullName>
    </submittedName>
</protein>
<reference evidence="2" key="1">
    <citation type="submission" date="2022-08" db="EMBL/GenBank/DDBJ databases">
        <title>The genomic sequence of strain Paenibacillus sp. SCIV0701.</title>
        <authorList>
            <person name="Zhao H."/>
        </authorList>
    </citation>
    <scope>NUCLEOTIDE SEQUENCE</scope>
    <source>
        <strain evidence="2">SCIV0701</strain>
    </source>
</reference>
<gene>
    <name evidence="2" type="ORF">NQZ67_22090</name>
</gene>
<keyword evidence="1" id="KW-0472">Membrane</keyword>
<sequence>MSRYKVYFTITCYSFTFLMLIYSALNGLGVFPTLLAAEVFLLFLMTLCGSILIAVTNRLPINNPLLAAFTRVADVAVSVFGIGFVSGMIPMEWFYVLTILGMIIVIYFGVAGVLMIKDKADADAINEQLSRRNKQTGGNRDEHDH</sequence>
<dbReference type="AlphaFoldDB" id="A0A9X2MZX6"/>
<dbReference type="EMBL" id="JANIPJ010000018">
    <property type="protein sequence ID" value="MCR2806577.1"/>
    <property type="molecule type" value="Genomic_DNA"/>
</dbReference>
<keyword evidence="1" id="KW-0812">Transmembrane</keyword>
<feature type="transmembrane region" description="Helical" evidence="1">
    <location>
        <begin position="7"/>
        <end position="25"/>
    </location>
</feature>